<dbReference type="InterPro" id="IPR041677">
    <property type="entry name" value="DNA2/NAM7_AAA_11"/>
</dbReference>
<dbReference type="InterPro" id="IPR041679">
    <property type="entry name" value="DNA2/NAM7-like_C"/>
</dbReference>
<evidence type="ECO:0000256" key="1">
    <source>
        <dbReference type="ARBA" id="ARBA00022806"/>
    </source>
</evidence>
<dbReference type="CDD" id="cd18808">
    <property type="entry name" value="SF1_C_Upf1"/>
    <property type="match status" value="1"/>
</dbReference>
<dbReference type="InterPro" id="IPR047187">
    <property type="entry name" value="SF1_C_Upf1"/>
</dbReference>
<dbReference type="InterPro" id="IPR027417">
    <property type="entry name" value="P-loop_NTPase"/>
</dbReference>
<sequence length="1369" mass="152750">MSGARTSVIHTLSADQMEKFLNDAWKILEIGTSETVQKLIGDLGSDRGLHRIAQLLEANFVLDYSPYSLSFKRHCVPFLKVVAHEEMRASLVLEKEVGTIFNFIYGPGGRRGIEFFTRVADSLSQLTETEDQSFIEEALLAAGAALFGALNLNQGAGVQTEFGSITTTFVAVLSKRSSNDPYNYTFRSAQEELNRIKVLLKMADAVPKSTPYKTYQTIPTYQPRLQVDLPGELSREGPRHDNDHADISKITVLPTSEEIRSHRNEYLPQRALEYPHHLEGISRVIDSQFRLLRADTSGQIREAVRSVQDNWKDLVEDLEGEKSKKRKVRSAGVRTLIYTNAKIEKITCAQRDGVVLNIMFDQPSRVTALDDKGRREWWERSKYLAVGSLLCLVDGLKRSTFLVVCDRVVNYADKSKRFRHSMEPEEEANVLREDLSSNPTRAMITLRFAGAISEHDIENVFMTIEGNTQVLVEFPGLLFTSFDPVLKCLQQVSKTGNVPFSKWLAPSPIYDYYPDPSSDCVHVPPPLYLTKPGIALNLKSVTGDPLTYSITNNFRIEDLERTTTLDHGQCEALIASLSRELSLIQGPPGTGKSYLGVQIVKILLDNREATKIGPILCVCYTNHALDQFLEHLLKDGITNIVRIGSRSKSEIVAPLSLQNVVRRVDRTRLEHDHITKAKANLVEHEKTIKEACEQLLNPHDPNVLKGFLEMTHPTAFSELFAEEDKEGFQRVGRHGAKPTNQQILFDWVEGRGFYDHRDIPFTNRPIEQLLMTSVSLMSRVEKLKTLEHWHEEMREMASSKLLQGTQDHALERSNLGRQKQEQERRCLQDSHVIGVTTTGFATHSDLIRSVSAKVLICEEAAEVLEAHILSALLPTMEHAVLIGDHLQLRPQIMNHDFSMENPRGGELYGLDTSLFERTAEIERYGNRKFPVARLDCQRRMHPSIANLVRNTLYPDLVDYPSTSALPDVTGMARRLFWMDHRQLESGADKLELIQTSHANEFEADMAVQLVRHLSRQGTYKSGEIAVLSPYLRQLFVLRRKLASMFDVVVGDLDQEGLDEMDEEEGKTDEPTKQVKKGTLLSEVRVATVDNFQGEEAKVIIISMDQRATQKADAMSAASGVSAAVIRASRNAIPISFTKAQCVSSIAADPSSIAVTPVRIRVESLVESVISASKEDFQKFGARRLFSRHFPLVGTHFSGNVGRNQPISNVKSVAKLSSPADISASHRADNAPGSKSRMAERLSSPFMNHAKSHVGGSIQTALILASYRATAPKNVHLATNNAKSVAITHDVGRRVMTHALPVLNYVPGPVYIAPSAARCLALFLVILIHAPRDVKTHSNAGTNALRYAANDVHPRNFVRSAAVRTSGGVK</sequence>
<name>A0ABR3G6M4_9PEZI</name>
<dbReference type="Gene3D" id="3.40.50.300">
    <property type="entry name" value="P-loop containing nucleotide triphosphate hydrolases"/>
    <property type="match status" value="2"/>
</dbReference>
<evidence type="ECO:0008006" key="7">
    <source>
        <dbReference type="Google" id="ProtNLM"/>
    </source>
</evidence>
<dbReference type="Pfam" id="PF13087">
    <property type="entry name" value="AAA_12"/>
    <property type="match status" value="1"/>
</dbReference>
<evidence type="ECO:0000313" key="5">
    <source>
        <dbReference type="EMBL" id="KAL0631456.1"/>
    </source>
</evidence>
<comment type="caution">
    <text evidence="5">The sequence shown here is derived from an EMBL/GenBank/DDBJ whole genome shotgun (WGS) entry which is preliminary data.</text>
</comment>
<keyword evidence="1" id="KW-0067">ATP-binding</keyword>
<evidence type="ECO:0000259" key="3">
    <source>
        <dbReference type="Pfam" id="PF13087"/>
    </source>
</evidence>
<keyword evidence="1" id="KW-0547">Nucleotide-binding</keyword>
<dbReference type="Pfam" id="PF13086">
    <property type="entry name" value="AAA_11"/>
    <property type="match status" value="1"/>
</dbReference>
<dbReference type="Pfam" id="PF25396">
    <property type="entry name" value="ZNFX1"/>
    <property type="match status" value="1"/>
</dbReference>
<dbReference type="CDD" id="cd17936">
    <property type="entry name" value="EEXXEc_NFX1"/>
    <property type="match status" value="1"/>
</dbReference>
<feature type="domain" description="DNA2/NAM7 helicase-like C-terminal" evidence="3">
    <location>
        <begin position="910"/>
        <end position="1127"/>
    </location>
</feature>
<feature type="domain" description="DNA2/NAM7 helicase helicase" evidence="2">
    <location>
        <begin position="565"/>
        <end position="893"/>
    </location>
</feature>
<accession>A0ABR3G6M4</accession>
<gene>
    <name evidence="5" type="ORF">Q9L58_009676</name>
</gene>
<evidence type="ECO:0000313" key="6">
    <source>
        <dbReference type="Proteomes" id="UP001447188"/>
    </source>
</evidence>
<dbReference type="EMBL" id="JBBBZM010000247">
    <property type="protein sequence ID" value="KAL0631456.1"/>
    <property type="molecule type" value="Genomic_DNA"/>
</dbReference>
<proteinExistence type="predicted"/>
<evidence type="ECO:0000259" key="4">
    <source>
        <dbReference type="Pfam" id="PF25396"/>
    </source>
</evidence>
<protein>
    <recommendedName>
        <fullName evidence="7">NFX1-type zinc finger-containing protein 1</fullName>
    </recommendedName>
</protein>
<organism evidence="5 6">
    <name type="scientific">Discina gigas</name>
    <dbReference type="NCBI Taxonomy" id="1032678"/>
    <lineage>
        <taxon>Eukaryota</taxon>
        <taxon>Fungi</taxon>
        <taxon>Dikarya</taxon>
        <taxon>Ascomycota</taxon>
        <taxon>Pezizomycotina</taxon>
        <taxon>Pezizomycetes</taxon>
        <taxon>Pezizales</taxon>
        <taxon>Discinaceae</taxon>
        <taxon>Discina</taxon>
    </lineage>
</organism>
<dbReference type="InterPro" id="IPR045055">
    <property type="entry name" value="DNA2/NAM7-like"/>
</dbReference>
<dbReference type="PANTHER" id="PTHR10887">
    <property type="entry name" value="DNA2/NAM7 HELICASE FAMILY"/>
    <property type="match status" value="1"/>
</dbReference>
<dbReference type="InterPro" id="IPR057373">
    <property type="entry name" value="ZNFX1"/>
</dbReference>
<keyword evidence="1" id="KW-0347">Helicase</keyword>
<keyword evidence="6" id="KW-1185">Reference proteome</keyword>
<dbReference type="PANTHER" id="PTHR10887:SF445">
    <property type="entry name" value="NFX1-TYPE ZINC FINGER-CONTAINING PROTEIN 1"/>
    <property type="match status" value="1"/>
</dbReference>
<dbReference type="SUPFAM" id="SSF52540">
    <property type="entry name" value="P-loop containing nucleoside triphosphate hydrolases"/>
    <property type="match status" value="1"/>
</dbReference>
<feature type="domain" description="ZNFX1" evidence="4">
    <location>
        <begin position="336"/>
        <end position="415"/>
    </location>
</feature>
<dbReference type="Proteomes" id="UP001447188">
    <property type="component" value="Unassembled WGS sequence"/>
</dbReference>
<reference evidence="5 6" key="1">
    <citation type="submission" date="2024-02" db="EMBL/GenBank/DDBJ databases">
        <title>Discinaceae phylogenomics.</title>
        <authorList>
            <person name="Dirks A.C."/>
            <person name="James T.Y."/>
        </authorList>
    </citation>
    <scope>NUCLEOTIDE SEQUENCE [LARGE SCALE GENOMIC DNA]</scope>
    <source>
        <strain evidence="5 6">ACD0624</strain>
    </source>
</reference>
<keyword evidence="1" id="KW-0378">Hydrolase</keyword>
<evidence type="ECO:0000259" key="2">
    <source>
        <dbReference type="Pfam" id="PF13086"/>
    </source>
</evidence>